<reference evidence="1 2" key="2">
    <citation type="submission" date="2020-07" db="EMBL/GenBank/DDBJ databases">
        <title>Genome assembly of wild tea tree DASZ reveals pedigree and selection history of tea varieties.</title>
        <authorList>
            <person name="Zhang W."/>
        </authorList>
    </citation>
    <scope>NUCLEOTIDE SEQUENCE [LARGE SCALE GENOMIC DNA]</scope>
    <source>
        <strain evidence="2">cv. G240</strain>
        <tissue evidence="1">Leaf</tissue>
    </source>
</reference>
<dbReference type="AlphaFoldDB" id="A0A7J7I4U6"/>
<comment type="caution">
    <text evidence="1">The sequence shown here is derived from an EMBL/GenBank/DDBJ whole genome shotgun (WGS) entry which is preliminary data.</text>
</comment>
<organism evidence="1 2">
    <name type="scientific">Camellia sinensis</name>
    <name type="common">Tea plant</name>
    <name type="synonym">Thea sinensis</name>
    <dbReference type="NCBI Taxonomy" id="4442"/>
    <lineage>
        <taxon>Eukaryota</taxon>
        <taxon>Viridiplantae</taxon>
        <taxon>Streptophyta</taxon>
        <taxon>Embryophyta</taxon>
        <taxon>Tracheophyta</taxon>
        <taxon>Spermatophyta</taxon>
        <taxon>Magnoliopsida</taxon>
        <taxon>eudicotyledons</taxon>
        <taxon>Gunneridae</taxon>
        <taxon>Pentapetalae</taxon>
        <taxon>asterids</taxon>
        <taxon>Ericales</taxon>
        <taxon>Theaceae</taxon>
        <taxon>Camellia</taxon>
    </lineage>
</organism>
<protein>
    <submittedName>
        <fullName evidence="1">Uncharacterized protein</fullName>
    </submittedName>
</protein>
<accession>A0A7J7I4U6</accession>
<sequence length="132" mass="14605">MRLGVIGNVTPLLSFFLHWSWIVDVLGRRLIGKRSFPLSDVLRLPSGVSNSEDCLPSVGCMIRKLSQSYCALAMTTLFASMTYHHEFSERGKIFAKQEVRSIQIGPGGLFFTGDGTGQVKVWNWLAEPTAAV</sequence>
<keyword evidence="2" id="KW-1185">Reference proteome</keyword>
<name>A0A7J7I4U6_CAMSI</name>
<reference evidence="2" key="1">
    <citation type="journal article" date="2020" name="Nat. Commun.">
        <title>Genome assembly of wild tea tree DASZ reveals pedigree and selection history of tea varieties.</title>
        <authorList>
            <person name="Zhang W."/>
            <person name="Zhang Y."/>
            <person name="Qiu H."/>
            <person name="Guo Y."/>
            <person name="Wan H."/>
            <person name="Zhang X."/>
            <person name="Scossa F."/>
            <person name="Alseekh S."/>
            <person name="Zhang Q."/>
            <person name="Wang P."/>
            <person name="Xu L."/>
            <person name="Schmidt M.H."/>
            <person name="Jia X."/>
            <person name="Li D."/>
            <person name="Zhu A."/>
            <person name="Guo F."/>
            <person name="Chen W."/>
            <person name="Ni D."/>
            <person name="Usadel B."/>
            <person name="Fernie A.R."/>
            <person name="Wen W."/>
        </authorList>
    </citation>
    <scope>NUCLEOTIDE SEQUENCE [LARGE SCALE GENOMIC DNA]</scope>
    <source>
        <strain evidence="2">cv. G240</strain>
    </source>
</reference>
<gene>
    <name evidence="1" type="ORF">HYC85_001148</name>
</gene>
<dbReference type="EMBL" id="JACBKZ010000001">
    <property type="protein sequence ID" value="KAF5959939.1"/>
    <property type="molecule type" value="Genomic_DNA"/>
</dbReference>
<evidence type="ECO:0000313" key="2">
    <source>
        <dbReference type="Proteomes" id="UP000593564"/>
    </source>
</evidence>
<evidence type="ECO:0000313" key="1">
    <source>
        <dbReference type="EMBL" id="KAF5959939.1"/>
    </source>
</evidence>
<proteinExistence type="predicted"/>
<dbReference type="Proteomes" id="UP000593564">
    <property type="component" value="Unassembled WGS sequence"/>
</dbReference>